<reference evidence="2 3" key="1">
    <citation type="journal article" date="2014" name="Nature">
        <title>An environmental bacterial taxon with a large and distinct metabolic repertoire.</title>
        <authorList>
            <person name="Wilson M.C."/>
            <person name="Mori T."/>
            <person name="Ruckert C."/>
            <person name="Uria A.R."/>
            <person name="Helf M.J."/>
            <person name="Takada K."/>
            <person name="Gernert C."/>
            <person name="Steffens U.A."/>
            <person name="Heycke N."/>
            <person name="Schmitt S."/>
            <person name="Rinke C."/>
            <person name="Helfrich E.J."/>
            <person name="Brachmann A.O."/>
            <person name="Gurgui C."/>
            <person name="Wakimoto T."/>
            <person name="Kracht M."/>
            <person name="Crusemann M."/>
            <person name="Hentschel U."/>
            <person name="Abe I."/>
            <person name="Matsunaga S."/>
            <person name="Kalinowski J."/>
            <person name="Takeyama H."/>
            <person name="Piel J."/>
        </authorList>
    </citation>
    <scope>NUCLEOTIDE SEQUENCE [LARGE SCALE GENOMIC DNA]</scope>
    <source>
        <strain evidence="3">TSY2</strain>
    </source>
</reference>
<comment type="caution">
    <text evidence="2">The sequence shown here is derived from an EMBL/GenBank/DDBJ whole genome shotgun (WGS) entry which is preliminary data.</text>
</comment>
<gene>
    <name evidence="2" type="ORF">ETSY2_02845</name>
</gene>
<keyword evidence="3" id="KW-1185">Reference proteome</keyword>
<feature type="compositionally biased region" description="Polar residues" evidence="1">
    <location>
        <begin position="1"/>
        <end position="15"/>
    </location>
</feature>
<protein>
    <submittedName>
        <fullName evidence="2">Uncharacterized protein</fullName>
    </submittedName>
</protein>
<name>W4MF93_9BACT</name>
<evidence type="ECO:0000256" key="1">
    <source>
        <dbReference type="SAM" id="MobiDB-lite"/>
    </source>
</evidence>
<evidence type="ECO:0000313" key="2">
    <source>
        <dbReference type="EMBL" id="ETX08873.1"/>
    </source>
</evidence>
<dbReference type="GO" id="GO:0016977">
    <property type="term" value="F:chitosanase activity"/>
    <property type="evidence" value="ECO:0007669"/>
    <property type="project" value="InterPro"/>
</dbReference>
<dbReference type="Gene3D" id="1.20.141.10">
    <property type="entry name" value="Chitosanase, subunit A, domain 1"/>
    <property type="match status" value="1"/>
</dbReference>
<dbReference type="HOGENOM" id="CLU_488079_0_0_7"/>
<proteinExistence type="predicted"/>
<dbReference type="PROSITE" id="PS50007">
    <property type="entry name" value="PIPLC_X_DOMAIN"/>
    <property type="match status" value="1"/>
</dbReference>
<feature type="region of interest" description="Disordered" evidence="1">
    <location>
        <begin position="1"/>
        <end position="61"/>
    </location>
</feature>
<dbReference type="EMBL" id="AZHX01000118">
    <property type="protein sequence ID" value="ETX08873.1"/>
    <property type="molecule type" value="Genomic_DNA"/>
</dbReference>
<evidence type="ECO:0000313" key="3">
    <source>
        <dbReference type="Proteomes" id="UP000019140"/>
    </source>
</evidence>
<accession>W4MF93</accession>
<organism evidence="2 3">
    <name type="scientific">Candidatus Entotheonella gemina</name>
    <dbReference type="NCBI Taxonomy" id="1429439"/>
    <lineage>
        <taxon>Bacteria</taxon>
        <taxon>Pseudomonadati</taxon>
        <taxon>Nitrospinota/Tectimicrobiota group</taxon>
        <taxon>Candidatus Tectimicrobiota</taxon>
        <taxon>Candidatus Entotheonellia</taxon>
        <taxon>Candidatus Entotheonellales</taxon>
        <taxon>Candidatus Entotheonellaceae</taxon>
        <taxon>Candidatus Entotheonella</taxon>
    </lineage>
</organism>
<dbReference type="AlphaFoldDB" id="W4MF93"/>
<dbReference type="Proteomes" id="UP000019140">
    <property type="component" value="Unassembled WGS sequence"/>
</dbReference>
<sequence>MSSQTGTPLATSQPAPWQDGTLPNPEAAYHAPSATNGQNPLDAWPNRMHPQAGTPGQTSTSPALSILAYEKVLLDRVSPTTLRHQAITALLNAPNLQVDVLSDSVLIAIVLDTLHHSGRVRHTAREFIRKFASDKVVLAYEAVLADLRANRGPDQEHSKHQDRLARLGLEMYYTYGEQHMQHMAKPTAESHFKLAQAIAPFQKAWALRTLAAADQQHLFLKALYGWAKILEDRAWMEQDARGMPNTEYTQKAQVKYQEFLKEARKYKDRSQAYPDRAHLYHAESHQANPTQRGSLRALAWRILSLTGSFETGKNEPNNFAGLAGNFDGQGLSFGALQWNIGQRTLPTLLREIDRQQGALVRSAFGSNYKALRNMLTKSKKQQLTWAKSIQNAKFVLHRPWRKAFKTLGTQYDFQKIQVEHAHRLFKTARKLCDQYQVRSERAVALMFDILVQNGGVRKTAKTKILKDFQALRPTGNAAQDEVARLRIIAKRVAEASNAKWVADVRRRKLTIANGTGKVHGKPYNLADRNISLKDYETGKPLDAAPAAPPLVNQAGLQS</sequence>
<dbReference type="GO" id="GO:0005975">
    <property type="term" value="P:carbohydrate metabolic process"/>
    <property type="evidence" value="ECO:0007669"/>
    <property type="project" value="InterPro"/>
</dbReference>
<dbReference type="Gene3D" id="3.30.386.10">
    <property type="entry name" value="Chitosanase, subunit A, domain 2"/>
    <property type="match status" value="1"/>
</dbReference>
<dbReference type="PATRIC" id="fig|1429439.4.peg.484"/>
<dbReference type="InterPro" id="IPR023099">
    <property type="entry name" value="Glyco_hydro_46_N"/>
</dbReference>